<dbReference type="GO" id="GO:0003677">
    <property type="term" value="F:DNA binding"/>
    <property type="evidence" value="ECO:0007669"/>
    <property type="project" value="InterPro"/>
</dbReference>
<dbReference type="Pfam" id="PF13464">
    <property type="entry name" value="RodZ_C"/>
    <property type="match status" value="1"/>
</dbReference>
<dbReference type="KEGG" id="dsa:Desal_1985"/>
<organism evidence="3 4">
    <name type="scientific">Maridesulfovibrio salexigens (strain ATCC 14822 / DSM 2638 / NCIMB 8403 / VKM B-1763)</name>
    <name type="common">Desulfovibrio salexigens</name>
    <dbReference type="NCBI Taxonomy" id="526222"/>
    <lineage>
        <taxon>Bacteria</taxon>
        <taxon>Pseudomonadati</taxon>
        <taxon>Thermodesulfobacteriota</taxon>
        <taxon>Desulfovibrionia</taxon>
        <taxon>Desulfovibrionales</taxon>
        <taxon>Desulfovibrionaceae</taxon>
        <taxon>Maridesulfovibrio</taxon>
    </lineage>
</organism>
<keyword evidence="1" id="KW-1133">Transmembrane helix</keyword>
<dbReference type="PROSITE" id="PS50943">
    <property type="entry name" value="HTH_CROC1"/>
    <property type="match status" value="1"/>
</dbReference>
<gene>
    <name evidence="3" type="ordered locus">Desal_1985</name>
</gene>
<dbReference type="EMBL" id="CP001649">
    <property type="protein sequence ID" value="ACS80045.1"/>
    <property type="molecule type" value="Genomic_DNA"/>
</dbReference>
<dbReference type="STRING" id="526222.Desal_1985"/>
<sequence>MDLKELGSRLKDERKRQGLTMEQIMEITKVSRVNITAIESGNQKEFPHEVYAKGFIKTYAKALGLDAEEIGDEFSRIMGSGTTESADDVVETVQPDYSADTKKSPVGTIILILLLAGVVGGLVYYLHDNSFFSAKNEAQTEIVAEEAVQEKPATEPQVEAPAVDEKKAEVVEPAPAEVEQSAATEAPVETKIEEQAVEQPVAAEENIVAEPVGNTVAITAKPGEACWLEAVVDGSAKEYVLQEGETLSLPFEDSLKLKLGNGGGVEIASNGKPYSFDAPKGQVKKLEFSAVQ</sequence>
<dbReference type="CDD" id="cd00093">
    <property type="entry name" value="HTH_XRE"/>
    <property type="match status" value="1"/>
</dbReference>
<dbReference type="PANTHER" id="PTHR34475">
    <property type="match status" value="1"/>
</dbReference>
<dbReference type="InterPro" id="IPR025194">
    <property type="entry name" value="RodZ-like_C"/>
</dbReference>
<feature type="transmembrane region" description="Helical" evidence="1">
    <location>
        <begin position="106"/>
        <end position="126"/>
    </location>
</feature>
<protein>
    <submittedName>
        <fullName evidence="3">Transcriptional regulator, XRE family</fullName>
    </submittedName>
</protein>
<feature type="domain" description="HTH cro/C1-type" evidence="2">
    <location>
        <begin position="10"/>
        <end position="70"/>
    </location>
</feature>
<dbReference type="PANTHER" id="PTHR34475:SF1">
    <property type="entry name" value="CYTOSKELETON PROTEIN RODZ"/>
    <property type="match status" value="1"/>
</dbReference>
<dbReference type="OrthoDB" id="9797543at2"/>
<dbReference type="eggNOG" id="COG1426">
    <property type="taxonomic scope" value="Bacteria"/>
</dbReference>
<keyword evidence="1" id="KW-0472">Membrane</keyword>
<keyword evidence="4" id="KW-1185">Reference proteome</keyword>
<evidence type="ECO:0000313" key="3">
    <source>
        <dbReference type="EMBL" id="ACS80045.1"/>
    </source>
</evidence>
<evidence type="ECO:0000259" key="2">
    <source>
        <dbReference type="PROSITE" id="PS50943"/>
    </source>
</evidence>
<dbReference type="AlphaFoldDB" id="C6BV70"/>
<dbReference type="SUPFAM" id="SSF47413">
    <property type="entry name" value="lambda repressor-like DNA-binding domains"/>
    <property type="match status" value="1"/>
</dbReference>
<evidence type="ECO:0000256" key="1">
    <source>
        <dbReference type="SAM" id="Phobius"/>
    </source>
</evidence>
<dbReference type="Gene3D" id="1.10.260.40">
    <property type="entry name" value="lambda repressor-like DNA-binding domains"/>
    <property type="match status" value="1"/>
</dbReference>
<dbReference type="HOGENOM" id="CLU_047530_1_3_7"/>
<dbReference type="InterPro" id="IPR010982">
    <property type="entry name" value="Lambda_DNA-bd_dom_sf"/>
</dbReference>
<dbReference type="SMART" id="SM00530">
    <property type="entry name" value="HTH_XRE"/>
    <property type="match status" value="1"/>
</dbReference>
<reference evidence="3 4" key="1">
    <citation type="submission" date="2009-06" db="EMBL/GenBank/DDBJ databases">
        <title>Complete sequence of Desulfovibrio salexigens DSM 2638.</title>
        <authorList>
            <consortium name="US DOE Joint Genome Institute"/>
            <person name="Lucas S."/>
            <person name="Copeland A."/>
            <person name="Lapidus A."/>
            <person name="Glavina del Rio T."/>
            <person name="Tice H."/>
            <person name="Bruce D."/>
            <person name="Goodwin L."/>
            <person name="Pitluck S."/>
            <person name="Munk A.C."/>
            <person name="Brettin T."/>
            <person name="Detter J.C."/>
            <person name="Han C."/>
            <person name="Tapia R."/>
            <person name="Larimer F."/>
            <person name="Land M."/>
            <person name="Hauser L."/>
            <person name="Kyrpides N."/>
            <person name="Anderson I."/>
            <person name="Wall J.D."/>
            <person name="Arkin A.P."/>
            <person name="Dehal P."/>
            <person name="Chivian D."/>
            <person name="Giles B."/>
            <person name="Hazen T.C."/>
        </authorList>
    </citation>
    <scope>NUCLEOTIDE SEQUENCE [LARGE SCALE GENOMIC DNA]</scope>
    <source>
        <strain evidence="4">ATCC 14822 / DSM 2638 / NCIMB 8403 / VKM B-1763</strain>
    </source>
</reference>
<dbReference type="InterPro" id="IPR001387">
    <property type="entry name" value="Cro/C1-type_HTH"/>
</dbReference>
<dbReference type="Pfam" id="PF13413">
    <property type="entry name" value="HTH_25"/>
    <property type="match status" value="1"/>
</dbReference>
<dbReference type="InterPro" id="IPR050400">
    <property type="entry name" value="Bact_Cytoskel_RodZ"/>
</dbReference>
<dbReference type="Proteomes" id="UP000002601">
    <property type="component" value="Chromosome"/>
</dbReference>
<keyword evidence="1" id="KW-0812">Transmembrane</keyword>
<proteinExistence type="predicted"/>
<dbReference type="RefSeq" id="WP_015851861.1">
    <property type="nucleotide sequence ID" value="NC_012881.1"/>
</dbReference>
<name>C6BV70_MARSD</name>
<accession>C6BV70</accession>
<evidence type="ECO:0000313" key="4">
    <source>
        <dbReference type="Proteomes" id="UP000002601"/>
    </source>
</evidence>